<keyword evidence="2" id="KW-0472">Membrane</keyword>
<reference evidence="3 5" key="1">
    <citation type="journal article" date="2012" name="Nature">
        <title>Algal genomes reveal evolutionary mosaicism and the fate of nucleomorphs.</title>
        <authorList>
            <consortium name="DOE Joint Genome Institute"/>
            <person name="Curtis B.A."/>
            <person name="Tanifuji G."/>
            <person name="Burki F."/>
            <person name="Gruber A."/>
            <person name="Irimia M."/>
            <person name="Maruyama S."/>
            <person name="Arias M.C."/>
            <person name="Ball S.G."/>
            <person name="Gile G.H."/>
            <person name="Hirakawa Y."/>
            <person name="Hopkins J.F."/>
            <person name="Kuo A."/>
            <person name="Rensing S.A."/>
            <person name="Schmutz J."/>
            <person name="Symeonidi A."/>
            <person name="Elias M."/>
            <person name="Eveleigh R.J."/>
            <person name="Herman E.K."/>
            <person name="Klute M.J."/>
            <person name="Nakayama T."/>
            <person name="Obornik M."/>
            <person name="Reyes-Prieto A."/>
            <person name="Armbrust E.V."/>
            <person name="Aves S.J."/>
            <person name="Beiko R.G."/>
            <person name="Coutinho P."/>
            <person name="Dacks J.B."/>
            <person name="Durnford D.G."/>
            <person name="Fast N.M."/>
            <person name="Green B.R."/>
            <person name="Grisdale C.J."/>
            <person name="Hempel F."/>
            <person name="Henrissat B."/>
            <person name="Hoppner M.P."/>
            <person name="Ishida K."/>
            <person name="Kim E."/>
            <person name="Koreny L."/>
            <person name="Kroth P.G."/>
            <person name="Liu Y."/>
            <person name="Malik S.B."/>
            <person name="Maier U.G."/>
            <person name="McRose D."/>
            <person name="Mock T."/>
            <person name="Neilson J.A."/>
            <person name="Onodera N.T."/>
            <person name="Poole A.M."/>
            <person name="Pritham E.J."/>
            <person name="Richards T.A."/>
            <person name="Rocap G."/>
            <person name="Roy S.W."/>
            <person name="Sarai C."/>
            <person name="Schaack S."/>
            <person name="Shirato S."/>
            <person name="Slamovits C.H."/>
            <person name="Spencer D.F."/>
            <person name="Suzuki S."/>
            <person name="Worden A.Z."/>
            <person name="Zauner S."/>
            <person name="Barry K."/>
            <person name="Bell C."/>
            <person name="Bharti A.K."/>
            <person name="Crow J.A."/>
            <person name="Grimwood J."/>
            <person name="Kramer R."/>
            <person name="Lindquist E."/>
            <person name="Lucas S."/>
            <person name="Salamov A."/>
            <person name="McFadden G.I."/>
            <person name="Lane C.E."/>
            <person name="Keeling P.J."/>
            <person name="Gray M.W."/>
            <person name="Grigoriev I.V."/>
            <person name="Archibald J.M."/>
        </authorList>
    </citation>
    <scope>NUCLEOTIDE SEQUENCE</scope>
    <source>
        <strain evidence="3 5">CCMP2712</strain>
    </source>
</reference>
<dbReference type="HOGENOM" id="CLU_007700_0_0_1"/>
<evidence type="ECO:0000256" key="1">
    <source>
        <dbReference type="SAM" id="MobiDB-lite"/>
    </source>
</evidence>
<dbReference type="EMBL" id="JH993115">
    <property type="protein sequence ID" value="EKX34225.1"/>
    <property type="molecule type" value="Genomic_DNA"/>
</dbReference>
<gene>
    <name evidence="3" type="ORF">GUITHDRAFT_119574</name>
</gene>
<dbReference type="RefSeq" id="XP_005821205.1">
    <property type="nucleotide sequence ID" value="XM_005821148.1"/>
</dbReference>
<organism evidence="3">
    <name type="scientific">Guillardia theta (strain CCMP2712)</name>
    <name type="common">Cryptophyte</name>
    <dbReference type="NCBI Taxonomy" id="905079"/>
    <lineage>
        <taxon>Eukaryota</taxon>
        <taxon>Cryptophyceae</taxon>
        <taxon>Pyrenomonadales</taxon>
        <taxon>Geminigeraceae</taxon>
        <taxon>Guillardia</taxon>
    </lineage>
</organism>
<keyword evidence="2" id="KW-0812">Transmembrane</keyword>
<accession>L1IEG4</accession>
<dbReference type="EnsemblProtists" id="EKX34225">
    <property type="protein sequence ID" value="EKX34225"/>
    <property type="gene ID" value="GUITHDRAFT_119574"/>
</dbReference>
<protein>
    <submittedName>
        <fullName evidence="3 4">Uncharacterized protein</fullName>
    </submittedName>
</protein>
<dbReference type="KEGG" id="gtt:GUITHDRAFT_119574"/>
<feature type="region of interest" description="Disordered" evidence="1">
    <location>
        <begin position="1135"/>
        <end position="1154"/>
    </location>
</feature>
<keyword evidence="5" id="KW-1185">Reference proteome</keyword>
<sequence length="1349" mass="144066">MQDQGSKQCASSYSRAELNPLPSCSTSSQCGGCSSFPCSSHACGPDNCPSYLSTVLDASLSTVVPDEALAVIGWDARAQQPVLLNQGFGFSPSSPNPLRLEFPSDSGQAYPCAEVLLYFSAGYSSDALQPGPLHWPGDLSYNQNAVRNYAGEVTEVSYMFRPGFINAIYGSFSNFPVTTLISLKDQSGRRLLQASSSALLGVVSAGGFKVGDYIRLADEVMLVNAVSQQQNTLSVTRGALNTSVASSFALGTVVRTFNPGSVLLQDVASDATTIQVSEASGFNSDRYIQVEHEVMYITSVDASSMTVLRAQEGTRASSHAAFKPVGYVRPSQQYPIVLLEAVSASQTTLSVSDGSFFYPGASIQVLSETMAVTAVSGDTLTVQRGQESTSAAAYPKQVLVTVVQGSASVVSFTSSIIPSINRSSMNLLSDIRNDETDTILYVMDPVKNTSSSGFQPGDYVMGLRGSNFISAEVMLVLSTGTARVSDYLYQNLTVARAQFGTRAQYTYKGGPIIYLSSPRILEQAMTATDTNPVFSNSTDLQAGDMLLAFPAQNNEGFVEVIEYESGGSVLRGLIPNFAGRSQATSVSKGAVVQTIAQPAYLSPPYCTSKSGSDLTMTSVSSFAVGDIVSDGSAVYTVTAINEGSSQMTVESLYVSGATPSCSNINQYTPPSYVVKTEGLRVLSSAWNLTAGELVQDPLAVFTIHLQTVVSDFYAPGDFVWIADKSTPSYGCFQVEQVEDYTLHVTVYTLPRSWIAQLIFNFQKDTAVLYKYERFDVINGTALSPGDIVLFSWSFQGGTGQIISATENEIRMKFTAGRYNGGQSLFNDVYNTFQLLPVSKTSYARSKLALAINSEVNTMTLFDASGFRVGDSFTIDQEVMTIENLNGNVIQVKRAQRGTSAASHALDALVEWTAPLSAASPQVASVTPLLRRDQHLRYISQVGPITLPSSIQQLSSYQNVWAELDEEIILIRQPASGIVKASDRGLRGTAAAAHVSNTTYNIPNAFFSWLFSFKSSLPGASGFSALPVYDMNVAGVITLSGVHVLSGGSRVTSEPTLELTLNRFIENEARGQSVAGPSYSYRTLIQQTFLQVDLSDKFTGRLIRPSLNYPAAYQPWRFSADPLYFQDRMDGFDPVSDSSILSPSHNSSNAINGSSADPFEPGSPVFVLDSFGHMLGDQAVHQQSMVVSDGATYSYSISSRPSVLDSVWSSPLLLIVSTSSPTSVDLFLNDTVAGGYSNGQHTALLSSSTRLFVWKTDPRKLSILTGPASSAASSASFTSSTPAPGVNVGAIVGGVIGGIVGAAGLGLLAYKLFAHKKVAKSADVEMAPVYESQAIAYLVQYTTPPVQSRT</sequence>
<proteinExistence type="predicted"/>
<reference evidence="5" key="2">
    <citation type="submission" date="2012-11" db="EMBL/GenBank/DDBJ databases">
        <authorList>
            <person name="Kuo A."/>
            <person name="Curtis B.A."/>
            <person name="Tanifuji G."/>
            <person name="Burki F."/>
            <person name="Gruber A."/>
            <person name="Irimia M."/>
            <person name="Maruyama S."/>
            <person name="Arias M.C."/>
            <person name="Ball S.G."/>
            <person name="Gile G.H."/>
            <person name="Hirakawa Y."/>
            <person name="Hopkins J.F."/>
            <person name="Rensing S.A."/>
            <person name="Schmutz J."/>
            <person name="Symeonidi A."/>
            <person name="Elias M."/>
            <person name="Eveleigh R.J."/>
            <person name="Herman E.K."/>
            <person name="Klute M.J."/>
            <person name="Nakayama T."/>
            <person name="Obornik M."/>
            <person name="Reyes-Prieto A."/>
            <person name="Armbrust E.V."/>
            <person name="Aves S.J."/>
            <person name="Beiko R.G."/>
            <person name="Coutinho P."/>
            <person name="Dacks J.B."/>
            <person name="Durnford D.G."/>
            <person name="Fast N.M."/>
            <person name="Green B.R."/>
            <person name="Grisdale C."/>
            <person name="Hempe F."/>
            <person name="Henrissat B."/>
            <person name="Hoppner M.P."/>
            <person name="Ishida K.-I."/>
            <person name="Kim E."/>
            <person name="Koreny L."/>
            <person name="Kroth P.G."/>
            <person name="Liu Y."/>
            <person name="Malik S.-B."/>
            <person name="Maier U.G."/>
            <person name="McRose D."/>
            <person name="Mock T."/>
            <person name="Neilson J.A."/>
            <person name="Onodera N.T."/>
            <person name="Poole A.M."/>
            <person name="Pritham E.J."/>
            <person name="Richards T.A."/>
            <person name="Rocap G."/>
            <person name="Roy S.W."/>
            <person name="Sarai C."/>
            <person name="Schaack S."/>
            <person name="Shirato S."/>
            <person name="Slamovits C.H."/>
            <person name="Spencer D.F."/>
            <person name="Suzuki S."/>
            <person name="Worden A.Z."/>
            <person name="Zauner S."/>
            <person name="Barry K."/>
            <person name="Bell C."/>
            <person name="Bharti A.K."/>
            <person name="Crow J.A."/>
            <person name="Grimwood J."/>
            <person name="Kramer R."/>
            <person name="Lindquist E."/>
            <person name="Lucas S."/>
            <person name="Salamov A."/>
            <person name="McFadden G.I."/>
            <person name="Lane C.E."/>
            <person name="Keeling P.J."/>
            <person name="Gray M.W."/>
            <person name="Grigoriev I.V."/>
            <person name="Archibald J.M."/>
        </authorList>
    </citation>
    <scope>NUCLEOTIDE SEQUENCE</scope>
    <source>
        <strain evidence="5">CCMP2712</strain>
    </source>
</reference>
<evidence type="ECO:0000313" key="5">
    <source>
        <dbReference type="Proteomes" id="UP000011087"/>
    </source>
</evidence>
<feature type="transmembrane region" description="Helical" evidence="2">
    <location>
        <begin position="1287"/>
        <end position="1309"/>
    </location>
</feature>
<evidence type="ECO:0000313" key="4">
    <source>
        <dbReference type="EnsemblProtists" id="EKX34225"/>
    </source>
</evidence>
<dbReference type="PaxDb" id="55529-EKX34225"/>
<name>L1IEG4_GUITC</name>
<reference evidence="4" key="3">
    <citation type="submission" date="2015-06" db="UniProtKB">
        <authorList>
            <consortium name="EnsemblProtists"/>
        </authorList>
    </citation>
    <scope>IDENTIFICATION</scope>
</reference>
<evidence type="ECO:0000256" key="2">
    <source>
        <dbReference type="SAM" id="Phobius"/>
    </source>
</evidence>
<keyword evidence="2" id="KW-1133">Transmembrane helix</keyword>
<evidence type="ECO:0000313" key="3">
    <source>
        <dbReference type="EMBL" id="EKX34225.1"/>
    </source>
</evidence>
<feature type="compositionally biased region" description="Low complexity" evidence="1">
    <location>
        <begin position="1135"/>
        <end position="1147"/>
    </location>
</feature>
<dbReference type="Proteomes" id="UP000011087">
    <property type="component" value="Unassembled WGS sequence"/>
</dbReference>
<dbReference type="GeneID" id="17290977"/>